<dbReference type="Proteomes" id="UP000586918">
    <property type="component" value="Unassembled WGS sequence"/>
</dbReference>
<organism evidence="1 2">
    <name type="scientific">Pseudonocardia bannensis</name>
    <dbReference type="NCBI Taxonomy" id="630973"/>
    <lineage>
        <taxon>Bacteria</taxon>
        <taxon>Bacillati</taxon>
        <taxon>Actinomycetota</taxon>
        <taxon>Actinomycetes</taxon>
        <taxon>Pseudonocardiales</taxon>
        <taxon>Pseudonocardiaceae</taxon>
        <taxon>Pseudonocardia</taxon>
    </lineage>
</organism>
<dbReference type="AlphaFoldDB" id="A0A848DEJ3"/>
<accession>A0A848DEJ3</accession>
<comment type="caution">
    <text evidence="1">The sequence shown here is derived from an EMBL/GenBank/DDBJ whole genome shotgun (WGS) entry which is preliminary data.</text>
</comment>
<sequence length="59" mass="6584">MISVSRTEHRSLARVQEARQILADDGLIEALRSGEIGTDHDDPLVRILARWRMSVLAGT</sequence>
<gene>
    <name evidence="1" type="ORF">HF519_05275</name>
</gene>
<evidence type="ECO:0000313" key="2">
    <source>
        <dbReference type="Proteomes" id="UP000586918"/>
    </source>
</evidence>
<dbReference type="EMBL" id="JAAXKZ010000011">
    <property type="protein sequence ID" value="NMH91009.1"/>
    <property type="molecule type" value="Genomic_DNA"/>
</dbReference>
<reference evidence="1 2" key="1">
    <citation type="submission" date="2020-04" db="EMBL/GenBank/DDBJ databases">
        <authorList>
            <person name="Klaysubun C."/>
            <person name="Duangmal K."/>
            <person name="Lipun K."/>
        </authorList>
    </citation>
    <scope>NUCLEOTIDE SEQUENCE [LARGE SCALE GENOMIC DNA]</scope>
    <source>
        <strain evidence="1 2">DSM 45300</strain>
    </source>
</reference>
<evidence type="ECO:0000313" key="1">
    <source>
        <dbReference type="EMBL" id="NMH91009.1"/>
    </source>
</evidence>
<keyword evidence="2" id="KW-1185">Reference proteome</keyword>
<name>A0A848DEJ3_9PSEU</name>
<dbReference type="RefSeq" id="WP_169410638.1">
    <property type="nucleotide sequence ID" value="NZ_JAAXKZ010000011.1"/>
</dbReference>
<proteinExistence type="predicted"/>
<protein>
    <submittedName>
        <fullName evidence="1">Uncharacterized protein</fullName>
    </submittedName>
</protein>